<dbReference type="InterPro" id="IPR021737">
    <property type="entry name" value="Phage_phiKZ_Orf197"/>
</dbReference>
<protein>
    <submittedName>
        <fullName evidence="2">DUF3307 domain-containing protein</fullName>
    </submittedName>
</protein>
<proteinExistence type="predicted"/>
<reference evidence="2 3" key="1">
    <citation type="submission" date="2024-06" db="EMBL/GenBank/DDBJ databases">
        <authorList>
            <person name="Tuo L."/>
        </authorList>
    </citation>
    <scope>NUCLEOTIDE SEQUENCE [LARGE SCALE GENOMIC DNA]</scope>
    <source>
        <strain evidence="2 3">ZMM04-5</strain>
    </source>
</reference>
<keyword evidence="1" id="KW-0472">Membrane</keyword>
<dbReference type="Proteomes" id="UP001556196">
    <property type="component" value="Unassembled WGS sequence"/>
</dbReference>
<feature type="transmembrane region" description="Helical" evidence="1">
    <location>
        <begin position="52"/>
        <end position="75"/>
    </location>
</feature>
<evidence type="ECO:0000313" key="2">
    <source>
        <dbReference type="EMBL" id="MEW9807374.1"/>
    </source>
</evidence>
<evidence type="ECO:0000313" key="3">
    <source>
        <dbReference type="Proteomes" id="UP001556196"/>
    </source>
</evidence>
<sequence>MTTVAIALFALLLVKHCLGDFVLQTKWQVHEKGIYGAPGGLVHSAIHVAGTLVALLLVQASFPVVATVLIAEFVVHYHIDWGKEKVVRYFGWRDGARFWNAIGFDQLLHGLTYVAIVAYVCGHVAS</sequence>
<dbReference type="Pfam" id="PF11750">
    <property type="entry name" value="DUF3307"/>
    <property type="match status" value="1"/>
</dbReference>
<organism evidence="2 3">
    <name type="scientific">Mesorhizobium marinum</name>
    <dbReference type="NCBI Taxonomy" id="3228790"/>
    <lineage>
        <taxon>Bacteria</taxon>
        <taxon>Pseudomonadati</taxon>
        <taxon>Pseudomonadota</taxon>
        <taxon>Alphaproteobacteria</taxon>
        <taxon>Hyphomicrobiales</taxon>
        <taxon>Phyllobacteriaceae</taxon>
        <taxon>Mesorhizobium</taxon>
    </lineage>
</organism>
<accession>A0ABV3R208</accession>
<name>A0ABV3R208_9HYPH</name>
<evidence type="ECO:0000256" key="1">
    <source>
        <dbReference type="SAM" id="Phobius"/>
    </source>
</evidence>
<gene>
    <name evidence="2" type="ORF">ABUE31_15375</name>
</gene>
<keyword evidence="1" id="KW-1133">Transmembrane helix</keyword>
<keyword evidence="1" id="KW-0812">Transmembrane</keyword>
<dbReference type="RefSeq" id="WP_367724536.1">
    <property type="nucleotide sequence ID" value="NZ_JBFOCI010000004.1"/>
</dbReference>
<comment type="caution">
    <text evidence="2">The sequence shown here is derived from an EMBL/GenBank/DDBJ whole genome shotgun (WGS) entry which is preliminary data.</text>
</comment>
<dbReference type="EMBL" id="JBFOCI010000004">
    <property type="protein sequence ID" value="MEW9807374.1"/>
    <property type="molecule type" value="Genomic_DNA"/>
</dbReference>
<keyword evidence="3" id="KW-1185">Reference proteome</keyword>